<keyword evidence="2" id="KW-1185">Reference proteome</keyword>
<gene>
    <name evidence="1" type="ORF">SISSUDRAFT_1055682</name>
</gene>
<name>A0A165XLS0_9AGAM</name>
<dbReference type="Proteomes" id="UP000076798">
    <property type="component" value="Unassembled WGS sequence"/>
</dbReference>
<evidence type="ECO:0000313" key="1">
    <source>
        <dbReference type="EMBL" id="KZT32324.1"/>
    </source>
</evidence>
<dbReference type="AlphaFoldDB" id="A0A165XLS0"/>
<organism evidence="1 2">
    <name type="scientific">Sistotremastrum suecicum HHB10207 ss-3</name>
    <dbReference type="NCBI Taxonomy" id="1314776"/>
    <lineage>
        <taxon>Eukaryota</taxon>
        <taxon>Fungi</taxon>
        <taxon>Dikarya</taxon>
        <taxon>Basidiomycota</taxon>
        <taxon>Agaricomycotina</taxon>
        <taxon>Agaricomycetes</taxon>
        <taxon>Sistotremastrales</taxon>
        <taxon>Sistotremastraceae</taxon>
        <taxon>Sistotremastrum</taxon>
    </lineage>
</organism>
<dbReference type="EMBL" id="KV428351">
    <property type="protein sequence ID" value="KZT32324.1"/>
    <property type="molecule type" value="Genomic_DNA"/>
</dbReference>
<sequence length="56" mass="6352">MWNSDIKCRGYIDEFHKRALHDPQSSSHSATTVSKSPIWNAARTLKRPIVESVSDP</sequence>
<evidence type="ECO:0000313" key="2">
    <source>
        <dbReference type="Proteomes" id="UP000076798"/>
    </source>
</evidence>
<reference evidence="1 2" key="1">
    <citation type="journal article" date="2016" name="Mol. Biol. Evol.">
        <title>Comparative Genomics of Early-Diverging Mushroom-Forming Fungi Provides Insights into the Origins of Lignocellulose Decay Capabilities.</title>
        <authorList>
            <person name="Nagy L.G."/>
            <person name="Riley R."/>
            <person name="Tritt A."/>
            <person name="Adam C."/>
            <person name="Daum C."/>
            <person name="Floudas D."/>
            <person name="Sun H."/>
            <person name="Yadav J.S."/>
            <person name="Pangilinan J."/>
            <person name="Larsson K.H."/>
            <person name="Matsuura K."/>
            <person name="Barry K."/>
            <person name="Labutti K."/>
            <person name="Kuo R."/>
            <person name="Ohm R.A."/>
            <person name="Bhattacharya S.S."/>
            <person name="Shirouzu T."/>
            <person name="Yoshinaga Y."/>
            <person name="Martin F.M."/>
            <person name="Grigoriev I.V."/>
            <person name="Hibbett D.S."/>
        </authorList>
    </citation>
    <scope>NUCLEOTIDE SEQUENCE [LARGE SCALE GENOMIC DNA]</scope>
    <source>
        <strain evidence="1 2">HHB10207 ss-3</strain>
    </source>
</reference>
<proteinExistence type="predicted"/>
<accession>A0A165XLS0</accession>
<protein>
    <submittedName>
        <fullName evidence="1">Uncharacterized protein</fullName>
    </submittedName>
</protein>